<protein>
    <recommendedName>
        <fullName evidence="1">Transposase DDE domain-containing protein</fullName>
    </recommendedName>
</protein>
<organism evidence="2 3">
    <name type="scientific">Paragemmobacter aquarius</name>
    <dbReference type="NCBI Taxonomy" id="2169400"/>
    <lineage>
        <taxon>Bacteria</taxon>
        <taxon>Pseudomonadati</taxon>
        <taxon>Pseudomonadota</taxon>
        <taxon>Alphaproteobacteria</taxon>
        <taxon>Rhodobacterales</taxon>
        <taxon>Paracoccaceae</taxon>
        <taxon>Paragemmobacter</taxon>
    </lineage>
</organism>
<dbReference type="InterPro" id="IPR025668">
    <property type="entry name" value="Tnp_DDE_dom"/>
</dbReference>
<dbReference type="Proteomes" id="UP000244496">
    <property type="component" value="Chromosome"/>
</dbReference>
<sequence>MRKTCVTTHVTQKSRYEAINARMIRHKGYALWIKHRMRIEGAFGSAKTICSMAQTVYRGVERMRSRFVLAMAANKLARLPRLLAA</sequence>
<gene>
    <name evidence="2" type="ORF">HYN69_06340</name>
</gene>
<dbReference type="KEGG" id="geh:HYN69_06340"/>
<evidence type="ECO:0000259" key="1">
    <source>
        <dbReference type="Pfam" id="PF13751"/>
    </source>
</evidence>
<dbReference type="Pfam" id="PF13751">
    <property type="entry name" value="DDE_Tnp_1_6"/>
    <property type="match status" value="1"/>
</dbReference>
<feature type="domain" description="Transposase DDE" evidence="1">
    <location>
        <begin position="13"/>
        <end position="79"/>
    </location>
</feature>
<evidence type="ECO:0000313" key="3">
    <source>
        <dbReference type="Proteomes" id="UP000244496"/>
    </source>
</evidence>
<reference evidence="2 3" key="1">
    <citation type="submission" date="2018-04" db="EMBL/GenBank/DDBJ databases">
        <title>Genome sequencing of Gemmobacter.</title>
        <authorList>
            <person name="Yi H."/>
            <person name="Baek M.-G."/>
        </authorList>
    </citation>
    <scope>NUCLEOTIDE SEQUENCE [LARGE SCALE GENOMIC DNA]</scope>
    <source>
        <strain evidence="2 3">HYN0069</strain>
    </source>
</reference>
<accession>A0A2S0UK59</accession>
<dbReference type="OrthoDB" id="9774608at2"/>
<proteinExistence type="predicted"/>
<evidence type="ECO:0000313" key="2">
    <source>
        <dbReference type="EMBL" id="AWB48181.1"/>
    </source>
</evidence>
<dbReference type="EMBL" id="CP028918">
    <property type="protein sequence ID" value="AWB48181.1"/>
    <property type="molecule type" value="Genomic_DNA"/>
</dbReference>
<dbReference type="AlphaFoldDB" id="A0A2S0UK59"/>
<keyword evidence="3" id="KW-1185">Reference proteome</keyword>
<name>A0A2S0UK59_9RHOB</name>